<feature type="region of interest" description="Disordered" evidence="1">
    <location>
        <begin position="62"/>
        <end position="98"/>
    </location>
</feature>
<organism evidence="2">
    <name type="scientific">Cyprideis torosa</name>
    <dbReference type="NCBI Taxonomy" id="163714"/>
    <lineage>
        <taxon>Eukaryota</taxon>
        <taxon>Metazoa</taxon>
        <taxon>Ecdysozoa</taxon>
        <taxon>Arthropoda</taxon>
        <taxon>Crustacea</taxon>
        <taxon>Oligostraca</taxon>
        <taxon>Ostracoda</taxon>
        <taxon>Podocopa</taxon>
        <taxon>Podocopida</taxon>
        <taxon>Cytherocopina</taxon>
        <taxon>Cytheroidea</taxon>
        <taxon>Cytherideidae</taxon>
        <taxon>Cyprideis</taxon>
    </lineage>
</organism>
<name>A0A7R8WTD5_9CRUS</name>
<dbReference type="AlphaFoldDB" id="A0A7R8WTD5"/>
<evidence type="ECO:0000313" key="2">
    <source>
        <dbReference type="EMBL" id="CAD7236887.1"/>
    </source>
</evidence>
<gene>
    <name evidence="2" type="ORF">CTOB1V02_LOCUS14702</name>
</gene>
<dbReference type="EMBL" id="OB682734">
    <property type="protein sequence ID" value="CAD7236887.1"/>
    <property type="molecule type" value="Genomic_DNA"/>
</dbReference>
<evidence type="ECO:0000256" key="1">
    <source>
        <dbReference type="SAM" id="MobiDB-lite"/>
    </source>
</evidence>
<accession>A0A7R8WTD5</accession>
<proteinExistence type="predicted"/>
<sequence>MTSPTFRRGSVPPASPCSICRAFRSGARTRCFSWNDLPRRIRCWAPAQGRLIQKYPRTSSLGRAQSAGPLTNRRMFPDTTCATAGSRRTPPSTPGGSPIRVARCATDPWPPAAAIAASSCATPAPAPPAP</sequence>
<protein>
    <submittedName>
        <fullName evidence="2">Uncharacterized protein</fullName>
    </submittedName>
</protein>
<reference evidence="2" key="1">
    <citation type="submission" date="2020-11" db="EMBL/GenBank/DDBJ databases">
        <authorList>
            <person name="Tran Van P."/>
        </authorList>
    </citation>
    <scope>NUCLEOTIDE SEQUENCE</scope>
</reference>